<evidence type="ECO:0000313" key="6">
    <source>
        <dbReference type="EMBL" id="SEB77864.1"/>
    </source>
</evidence>
<organism evidence="6 7">
    <name type="scientific">Bradyrhizobium erythrophlei</name>
    <dbReference type="NCBI Taxonomy" id="1437360"/>
    <lineage>
        <taxon>Bacteria</taxon>
        <taxon>Pseudomonadati</taxon>
        <taxon>Pseudomonadota</taxon>
        <taxon>Alphaproteobacteria</taxon>
        <taxon>Hyphomicrobiales</taxon>
        <taxon>Nitrobacteraceae</taxon>
        <taxon>Bradyrhizobium</taxon>
    </lineage>
</organism>
<dbReference type="PANTHER" id="PTHR30483">
    <property type="entry name" value="LEUCINE-SPECIFIC-BINDING PROTEIN"/>
    <property type="match status" value="1"/>
</dbReference>
<dbReference type="InterPro" id="IPR028081">
    <property type="entry name" value="Leu-bd"/>
</dbReference>
<name>A0A1H4M515_9BRAD</name>
<dbReference type="InterPro" id="IPR051010">
    <property type="entry name" value="BCAA_transport"/>
</dbReference>
<evidence type="ECO:0000256" key="4">
    <source>
        <dbReference type="SAM" id="SignalP"/>
    </source>
</evidence>
<evidence type="ECO:0000256" key="1">
    <source>
        <dbReference type="ARBA" id="ARBA00010062"/>
    </source>
</evidence>
<dbReference type="RefSeq" id="WP_092113399.1">
    <property type="nucleotide sequence ID" value="NZ_FNTH01000001.1"/>
</dbReference>
<keyword evidence="2 4" id="KW-0732">Signal</keyword>
<feature type="domain" description="Leucine-binding protein" evidence="5">
    <location>
        <begin position="31"/>
        <end position="371"/>
    </location>
</feature>
<dbReference type="Pfam" id="PF13458">
    <property type="entry name" value="Peripla_BP_6"/>
    <property type="match status" value="1"/>
</dbReference>
<dbReference type="EMBL" id="FNTH01000001">
    <property type="protein sequence ID" value="SEB77864.1"/>
    <property type="molecule type" value="Genomic_DNA"/>
</dbReference>
<dbReference type="PANTHER" id="PTHR30483:SF6">
    <property type="entry name" value="PERIPLASMIC BINDING PROTEIN OF ABC TRANSPORTER FOR NATURAL AMINO ACIDS"/>
    <property type="match status" value="1"/>
</dbReference>
<dbReference type="OrthoDB" id="5794591at2"/>
<dbReference type="Proteomes" id="UP000198992">
    <property type="component" value="Unassembled WGS sequence"/>
</dbReference>
<feature type="signal peptide" evidence="4">
    <location>
        <begin position="1"/>
        <end position="26"/>
    </location>
</feature>
<dbReference type="GO" id="GO:0006865">
    <property type="term" value="P:amino acid transport"/>
    <property type="evidence" value="ECO:0007669"/>
    <property type="project" value="UniProtKB-KW"/>
</dbReference>
<dbReference type="Gene3D" id="3.40.50.2300">
    <property type="match status" value="2"/>
</dbReference>
<sequence length="408" mass="43205">MTTTLARRHAVLLACAALGLATPALAQDKNVKIGVLNDMSGLYADIGGPNSVAAANMAVEDSGLRAKGWKIEVVSGDHQNKPDVGVNIARNWIDNDKVDIITDTPNSGVALAVSNLAKEKNSIVLNSGAATADLTGKACNANTISYTFDTYMLANGTGKALTKAGGDTWFFLTADYAFGHALERDTSAVVTANGGKVLGGVKHPLNTADFSSFLLQAQASKAKIIGLANAGGDTTNAIKQASEFGITAGGQKLAALLLFVNDVHALGLKIAQGLTFTESFYWDMNDQTRAWSKRFQKVSPKGSMPSMTVAGVYAGVLHYLKALDAMGGNPHDGAKVVAKMKEIPTDDPLFGKGPLRIDGRRIIPAYLFEVKKPEESKYPWDYYKLIATISPEDAAKPLEASDCPLVKK</sequence>
<dbReference type="InterPro" id="IPR028082">
    <property type="entry name" value="Peripla_BP_I"/>
</dbReference>
<keyword evidence="3" id="KW-0813">Transport</keyword>
<evidence type="ECO:0000256" key="3">
    <source>
        <dbReference type="ARBA" id="ARBA00022970"/>
    </source>
</evidence>
<feature type="chain" id="PRO_5011622067" evidence="4">
    <location>
        <begin position="27"/>
        <end position="408"/>
    </location>
</feature>
<accession>A0A1H4M515</accession>
<evidence type="ECO:0000313" key="7">
    <source>
        <dbReference type="Proteomes" id="UP000198992"/>
    </source>
</evidence>
<comment type="similarity">
    <text evidence="1">Belongs to the leucine-binding protein family.</text>
</comment>
<dbReference type="AlphaFoldDB" id="A0A1H4M515"/>
<keyword evidence="3" id="KW-0029">Amino-acid transport</keyword>
<dbReference type="SUPFAM" id="SSF53822">
    <property type="entry name" value="Periplasmic binding protein-like I"/>
    <property type="match status" value="1"/>
</dbReference>
<dbReference type="CDD" id="cd06327">
    <property type="entry name" value="PBP1_SBP-like"/>
    <property type="match status" value="1"/>
</dbReference>
<proteinExistence type="inferred from homology"/>
<reference evidence="6 7" key="1">
    <citation type="submission" date="2016-10" db="EMBL/GenBank/DDBJ databases">
        <authorList>
            <person name="de Groot N.N."/>
        </authorList>
    </citation>
    <scope>NUCLEOTIDE SEQUENCE [LARGE SCALE GENOMIC DNA]</scope>
    <source>
        <strain evidence="6 7">MT12</strain>
    </source>
</reference>
<evidence type="ECO:0000256" key="2">
    <source>
        <dbReference type="ARBA" id="ARBA00022729"/>
    </source>
</evidence>
<evidence type="ECO:0000259" key="5">
    <source>
        <dbReference type="Pfam" id="PF13458"/>
    </source>
</evidence>
<gene>
    <name evidence="6" type="ORF">SAMN05444164_0204</name>
</gene>
<protein>
    <submittedName>
        <fullName evidence="6">Amino acid/amide ABC transporter substrate-binding protein, HAAT family</fullName>
    </submittedName>
</protein>